<proteinExistence type="predicted"/>
<evidence type="ECO:0000256" key="1">
    <source>
        <dbReference type="SAM" id="Phobius"/>
    </source>
</evidence>
<feature type="transmembrane region" description="Helical" evidence="1">
    <location>
        <begin position="32"/>
        <end position="51"/>
    </location>
</feature>
<dbReference type="EMBL" id="CP026324">
    <property type="protein sequence ID" value="AUV79630.1"/>
    <property type="molecule type" value="Genomic_DNA"/>
</dbReference>
<feature type="transmembrane region" description="Helical" evidence="1">
    <location>
        <begin position="130"/>
        <end position="151"/>
    </location>
</feature>
<dbReference type="Proteomes" id="UP000236568">
    <property type="component" value="Chromosome"/>
</dbReference>
<organism evidence="2 3">
    <name type="scientific">Helicobacter pylori</name>
    <name type="common">Campylobacter pylori</name>
    <dbReference type="NCBI Taxonomy" id="210"/>
    <lineage>
        <taxon>Bacteria</taxon>
        <taxon>Pseudomonadati</taxon>
        <taxon>Campylobacterota</taxon>
        <taxon>Epsilonproteobacteria</taxon>
        <taxon>Campylobacterales</taxon>
        <taxon>Helicobacteraceae</taxon>
        <taxon>Helicobacter</taxon>
    </lineage>
</organism>
<gene>
    <name evidence="2" type="ORF">C2842_05045</name>
</gene>
<dbReference type="AlphaFoldDB" id="A0AAN1K168"/>
<evidence type="ECO:0000313" key="2">
    <source>
        <dbReference type="EMBL" id="AUV79630.1"/>
    </source>
</evidence>
<reference evidence="2 3" key="2">
    <citation type="submission" date="2018-02" db="EMBL/GenBank/DDBJ databases">
        <title>N4-cytosine DNA methylation regulates transcription and pathogenesis in Helicobacter pylori.</title>
        <authorList>
            <person name="Kumar S."/>
            <person name="Karmakar B.C."/>
            <person name="Nagarajan D."/>
            <person name="Mukhopadhyay A.K."/>
            <person name="Rao D.N."/>
        </authorList>
    </citation>
    <scope>NUCLEOTIDE SEQUENCE [LARGE SCALE GENOMIC DNA]</scope>
    <source>
        <strain evidence="2 3">26695-dRdM2</strain>
    </source>
</reference>
<feature type="transmembrane region" description="Helical" evidence="1">
    <location>
        <begin position="103"/>
        <end position="123"/>
    </location>
</feature>
<accession>A0AAN1K168</accession>
<keyword evidence="1" id="KW-0812">Transmembrane</keyword>
<keyword evidence="1" id="KW-0472">Membrane</keyword>
<sequence length="231" mass="25974">MLPQNSGTLKLSLSLLYSKAYKIIKKSAEMNVLIRLCFIFLIGFFGANKTLNATAILSLDFGSFSMPITANFSDGALNVFKWFEKHPSVGVKVGRLANQDDTIFTLVFIVIVVAIIALIAIFIRSILLNTIFVGSLIGSLWLYMVGFYYFYGVPFLSYLSGCYESFSFSACYPHSLQLLPTLMQYSPIYSIIKLLAHFNIEITSKIIISLVWVCIGLYFLLLQAFFSLTNY</sequence>
<evidence type="ECO:0000313" key="3">
    <source>
        <dbReference type="Proteomes" id="UP000236568"/>
    </source>
</evidence>
<reference evidence="2 3" key="1">
    <citation type="submission" date="2018-01" db="EMBL/GenBank/DDBJ databases">
        <authorList>
            <person name="Morgan R.D."/>
        </authorList>
    </citation>
    <scope>NUCLEOTIDE SEQUENCE [LARGE SCALE GENOMIC DNA]</scope>
    <source>
        <strain evidence="2 3">26695-dRdM2</strain>
    </source>
</reference>
<protein>
    <submittedName>
        <fullName evidence="2">Uncharacterized protein</fullName>
    </submittedName>
</protein>
<feature type="transmembrane region" description="Helical" evidence="1">
    <location>
        <begin position="207"/>
        <end position="226"/>
    </location>
</feature>
<keyword evidence="1" id="KW-1133">Transmembrane helix</keyword>
<name>A0AAN1K168_HELPX</name>